<dbReference type="Pfam" id="PF07949">
    <property type="entry name" value="YbbR"/>
    <property type="match status" value="1"/>
</dbReference>
<comment type="caution">
    <text evidence="2">The sequence shown here is derived from an EMBL/GenBank/DDBJ whole genome shotgun (WGS) entry which is preliminary data.</text>
</comment>
<dbReference type="Proteomes" id="UP001597508">
    <property type="component" value="Unassembled WGS sequence"/>
</dbReference>
<dbReference type="InterPro" id="IPR012505">
    <property type="entry name" value="YbbR"/>
</dbReference>
<name>A0ABW5LVE2_9FLAO</name>
<keyword evidence="1" id="KW-0812">Transmembrane</keyword>
<feature type="transmembrane region" description="Helical" evidence="1">
    <location>
        <begin position="12"/>
        <end position="29"/>
    </location>
</feature>
<dbReference type="RefSeq" id="WP_379666748.1">
    <property type="nucleotide sequence ID" value="NZ_JBHULH010000004.1"/>
</dbReference>
<proteinExistence type="predicted"/>
<keyword evidence="1" id="KW-0472">Membrane</keyword>
<organism evidence="2 3">
    <name type="scientific">Pseudotenacibaculum haliotis</name>
    <dbReference type="NCBI Taxonomy" id="1862138"/>
    <lineage>
        <taxon>Bacteria</taxon>
        <taxon>Pseudomonadati</taxon>
        <taxon>Bacteroidota</taxon>
        <taxon>Flavobacteriia</taxon>
        <taxon>Flavobacteriales</taxon>
        <taxon>Flavobacteriaceae</taxon>
        <taxon>Pseudotenacibaculum</taxon>
    </lineage>
</organism>
<keyword evidence="1" id="KW-1133">Transmembrane helix</keyword>
<keyword evidence="3" id="KW-1185">Reference proteome</keyword>
<dbReference type="Gene3D" id="2.170.120.40">
    <property type="entry name" value="YbbR-like domain"/>
    <property type="match status" value="1"/>
</dbReference>
<sequence>MKVGNNSISKNFVLFILASVIFWFLTKLSKEYESTIEYPVSYENLPTDKLLQEEPVKEIGVHIKTTGFKLISGKLFPRTLKIDGTNLYQKSGSNYYLLLNQQKLSIQRQMTAGVDIDHFIKDSISFNLGFLSQKKVPVQLNSNLSYEAGYDVNGKITIAPDSVLVSGPEAVLDTIQFVETNLFTRSDLNESIDEELPLKKFSGSNTNLGIDKVTIKATVEKFTEGTVKIPFAVMNLPDSITISTFPKELNLTYKIALSSFNDVKPSSFRIECDYRLSIDNNLTYLVPKLIQQSNLVKNVKISPQRIDFLIEK</sequence>
<dbReference type="PANTHER" id="PTHR37804:SF1">
    <property type="entry name" value="CDAA REGULATORY PROTEIN CDAR"/>
    <property type="match status" value="1"/>
</dbReference>
<evidence type="ECO:0000313" key="2">
    <source>
        <dbReference type="EMBL" id="MFD2568046.1"/>
    </source>
</evidence>
<accession>A0ABW5LVE2</accession>
<dbReference type="InterPro" id="IPR053154">
    <property type="entry name" value="c-di-AMP_regulator"/>
</dbReference>
<dbReference type="PANTHER" id="PTHR37804">
    <property type="entry name" value="CDAA REGULATORY PROTEIN CDAR"/>
    <property type="match status" value="1"/>
</dbReference>
<evidence type="ECO:0000256" key="1">
    <source>
        <dbReference type="SAM" id="Phobius"/>
    </source>
</evidence>
<dbReference type="EMBL" id="JBHULH010000004">
    <property type="protein sequence ID" value="MFD2568046.1"/>
    <property type="molecule type" value="Genomic_DNA"/>
</dbReference>
<reference evidence="3" key="1">
    <citation type="journal article" date="2019" name="Int. J. Syst. Evol. Microbiol.">
        <title>The Global Catalogue of Microorganisms (GCM) 10K type strain sequencing project: providing services to taxonomists for standard genome sequencing and annotation.</title>
        <authorList>
            <consortium name="The Broad Institute Genomics Platform"/>
            <consortium name="The Broad Institute Genome Sequencing Center for Infectious Disease"/>
            <person name="Wu L."/>
            <person name="Ma J."/>
        </authorList>
    </citation>
    <scope>NUCLEOTIDE SEQUENCE [LARGE SCALE GENOMIC DNA]</scope>
    <source>
        <strain evidence="3">KCTC 52127</strain>
    </source>
</reference>
<evidence type="ECO:0000313" key="3">
    <source>
        <dbReference type="Proteomes" id="UP001597508"/>
    </source>
</evidence>
<gene>
    <name evidence="2" type="ORF">ACFSRZ_11720</name>
</gene>
<protein>
    <submittedName>
        <fullName evidence="2">CdaR family protein</fullName>
    </submittedName>
</protein>